<dbReference type="GO" id="GO:1990023">
    <property type="term" value="C:mitotic spindle midzone"/>
    <property type="evidence" value="ECO:0007669"/>
    <property type="project" value="TreeGrafter"/>
</dbReference>
<feature type="compositionally biased region" description="Polar residues" evidence="17">
    <location>
        <begin position="97"/>
        <end position="108"/>
    </location>
</feature>
<evidence type="ECO:0000256" key="1">
    <source>
        <dbReference type="ARBA" id="ARBA00004123"/>
    </source>
</evidence>
<dbReference type="GO" id="GO:0044732">
    <property type="term" value="C:mitotic spindle pole body"/>
    <property type="evidence" value="ECO:0007669"/>
    <property type="project" value="TreeGrafter"/>
</dbReference>
<keyword evidence="13" id="KW-0539">Nucleus</keyword>
<evidence type="ECO:0000256" key="4">
    <source>
        <dbReference type="ARBA" id="ARBA00005501"/>
    </source>
</evidence>
<keyword evidence="10" id="KW-0498">Mitosis</keyword>
<dbReference type="EMBL" id="CAJVPY010002432">
    <property type="protein sequence ID" value="CAG8560435.1"/>
    <property type="molecule type" value="Genomic_DNA"/>
</dbReference>
<dbReference type="InterPro" id="IPR013963">
    <property type="entry name" value="DASH_Dad2"/>
</dbReference>
<keyword evidence="15" id="KW-0137">Centromere</keyword>
<keyword evidence="12" id="KW-0206">Cytoskeleton</keyword>
<evidence type="ECO:0000256" key="15">
    <source>
        <dbReference type="ARBA" id="ARBA00023328"/>
    </source>
</evidence>
<comment type="similarity">
    <text evidence="4">Belongs to the DASH complex DAD2 family.</text>
</comment>
<evidence type="ECO:0000256" key="17">
    <source>
        <dbReference type="SAM" id="MobiDB-lite"/>
    </source>
</evidence>
<keyword evidence="8" id="KW-0132">Cell division</keyword>
<comment type="subcellular location">
    <subcellularLocation>
        <location evidence="3">Chromosome</location>
        <location evidence="3">Centromere</location>
        <location evidence="3">Kinetochore</location>
    </subcellularLocation>
    <subcellularLocation>
        <location evidence="2">Cytoplasm</location>
        <location evidence="2">Cytoskeleton</location>
        <location evidence="2">Spindle</location>
    </subcellularLocation>
    <subcellularLocation>
        <location evidence="1">Nucleus</location>
    </subcellularLocation>
</comment>
<proteinExistence type="inferred from homology"/>
<dbReference type="GO" id="GO:0008608">
    <property type="term" value="P:attachment of spindle microtubules to kinetochore"/>
    <property type="evidence" value="ECO:0007669"/>
    <property type="project" value="TreeGrafter"/>
</dbReference>
<evidence type="ECO:0000256" key="12">
    <source>
        <dbReference type="ARBA" id="ARBA00023212"/>
    </source>
</evidence>
<keyword evidence="14" id="KW-0131">Cell cycle</keyword>
<keyword evidence="11" id="KW-0995">Kinetochore</keyword>
<dbReference type="OrthoDB" id="3230169at2759"/>
<evidence type="ECO:0000256" key="14">
    <source>
        <dbReference type="ARBA" id="ARBA00023306"/>
    </source>
</evidence>
<evidence type="ECO:0000256" key="9">
    <source>
        <dbReference type="ARBA" id="ARBA00022701"/>
    </source>
</evidence>
<protein>
    <recommendedName>
        <fullName evidence="5">DASH complex subunit DAD2</fullName>
    </recommendedName>
    <alternativeName>
        <fullName evidence="16">Outer kinetochore protein DAD2</fullName>
    </alternativeName>
</protein>
<feature type="region of interest" description="Disordered" evidence="17">
    <location>
        <begin position="84"/>
        <end position="108"/>
    </location>
</feature>
<evidence type="ECO:0000256" key="3">
    <source>
        <dbReference type="ARBA" id="ARBA00004629"/>
    </source>
</evidence>
<dbReference type="GO" id="GO:0005874">
    <property type="term" value="C:microtubule"/>
    <property type="evidence" value="ECO:0007669"/>
    <property type="project" value="UniProtKB-KW"/>
</dbReference>
<dbReference type="AlphaFoldDB" id="A0A9N9BBY6"/>
<dbReference type="Proteomes" id="UP000789405">
    <property type="component" value="Unassembled WGS sequence"/>
</dbReference>
<organism evidence="18 19">
    <name type="scientific">Dentiscutata erythropus</name>
    <dbReference type="NCBI Taxonomy" id="1348616"/>
    <lineage>
        <taxon>Eukaryota</taxon>
        <taxon>Fungi</taxon>
        <taxon>Fungi incertae sedis</taxon>
        <taxon>Mucoromycota</taxon>
        <taxon>Glomeromycotina</taxon>
        <taxon>Glomeromycetes</taxon>
        <taxon>Diversisporales</taxon>
        <taxon>Gigasporaceae</taxon>
        <taxon>Dentiscutata</taxon>
    </lineage>
</organism>
<dbReference type="GO" id="GO:0051301">
    <property type="term" value="P:cell division"/>
    <property type="evidence" value="ECO:0007669"/>
    <property type="project" value="UniProtKB-KW"/>
</dbReference>
<dbReference type="GO" id="GO:0042729">
    <property type="term" value="C:DASH complex"/>
    <property type="evidence" value="ECO:0007669"/>
    <property type="project" value="InterPro"/>
</dbReference>
<evidence type="ECO:0000256" key="5">
    <source>
        <dbReference type="ARBA" id="ARBA00020260"/>
    </source>
</evidence>
<evidence type="ECO:0000256" key="7">
    <source>
        <dbReference type="ARBA" id="ARBA00022490"/>
    </source>
</evidence>
<gene>
    <name evidence="18" type="ORF">DERYTH_LOCUS5710</name>
</gene>
<dbReference type="GO" id="GO:0000278">
    <property type="term" value="P:mitotic cell cycle"/>
    <property type="evidence" value="ECO:0007669"/>
    <property type="project" value="InterPro"/>
</dbReference>
<evidence type="ECO:0000313" key="18">
    <source>
        <dbReference type="EMBL" id="CAG8560435.1"/>
    </source>
</evidence>
<dbReference type="PANTHER" id="PTHR28036:SF1">
    <property type="entry name" value="DASH COMPLEX SUBUNIT DAD2"/>
    <property type="match status" value="1"/>
</dbReference>
<evidence type="ECO:0000256" key="6">
    <source>
        <dbReference type="ARBA" id="ARBA00022454"/>
    </source>
</evidence>
<evidence type="ECO:0000313" key="19">
    <source>
        <dbReference type="Proteomes" id="UP000789405"/>
    </source>
</evidence>
<evidence type="ECO:0000256" key="10">
    <source>
        <dbReference type="ARBA" id="ARBA00022776"/>
    </source>
</evidence>
<evidence type="ECO:0000256" key="11">
    <source>
        <dbReference type="ARBA" id="ARBA00022838"/>
    </source>
</evidence>
<keyword evidence="19" id="KW-1185">Reference proteome</keyword>
<evidence type="ECO:0000256" key="13">
    <source>
        <dbReference type="ARBA" id="ARBA00023242"/>
    </source>
</evidence>
<keyword evidence="6" id="KW-0158">Chromosome</keyword>
<accession>A0A9N9BBY6</accession>
<keyword evidence="9" id="KW-0493">Microtubule</keyword>
<comment type="caution">
    <text evidence="18">The sequence shown here is derived from an EMBL/GenBank/DDBJ whole genome shotgun (WGS) entry which is preliminary data.</text>
</comment>
<keyword evidence="7" id="KW-0963">Cytoplasm</keyword>
<evidence type="ECO:0000256" key="16">
    <source>
        <dbReference type="ARBA" id="ARBA00030568"/>
    </source>
</evidence>
<evidence type="ECO:0000256" key="2">
    <source>
        <dbReference type="ARBA" id="ARBA00004186"/>
    </source>
</evidence>
<dbReference type="PANTHER" id="PTHR28036">
    <property type="entry name" value="DASH COMPLEX SUBUNIT DAD2"/>
    <property type="match status" value="1"/>
</dbReference>
<dbReference type="Pfam" id="PF08654">
    <property type="entry name" value="DASH_Dad2"/>
    <property type="match status" value="1"/>
</dbReference>
<sequence>MTTNNSINIPTAKQITLQMRLQEKQQEYENLLVLKKTSQELVNYFDALSLKFEELNSGCEGVAMILRNWQTVFRTLLLSEEAQSQSQDANHIPTLTLIPTSMNPSEKP</sequence>
<evidence type="ECO:0000256" key="8">
    <source>
        <dbReference type="ARBA" id="ARBA00022618"/>
    </source>
</evidence>
<name>A0A9N9BBY6_9GLOM</name>
<reference evidence="18" key="1">
    <citation type="submission" date="2021-06" db="EMBL/GenBank/DDBJ databases">
        <authorList>
            <person name="Kallberg Y."/>
            <person name="Tangrot J."/>
            <person name="Rosling A."/>
        </authorList>
    </citation>
    <scope>NUCLEOTIDE SEQUENCE</scope>
    <source>
        <strain evidence="18">MA453B</strain>
    </source>
</reference>